<evidence type="ECO:0000313" key="1">
    <source>
        <dbReference type="EMBL" id="KAH8033698.1"/>
    </source>
</evidence>
<dbReference type="EMBL" id="JABSTU010000004">
    <property type="protein sequence ID" value="KAH8033698.1"/>
    <property type="molecule type" value="Genomic_DNA"/>
</dbReference>
<dbReference type="InterPro" id="IPR005312">
    <property type="entry name" value="DUF1759"/>
</dbReference>
<comment type="caution">
    <text evidence="1">The sequence shown here is derived from an EMBL/GenBank/DDBJ whole genome shotgun (WGS) entry which is preliminary data.</text>
</comment>
<organism evidence="1 2">
    <name type="scientific">Rhipicephalus microplus</name>
    <name type="common">Cattle tick</name>
    <name type="synonym">Boophilus microplus</name>
    <dbReference type="NCBI Taxonomy" id="6941"/>
    <lineage>
        <taxon>Eukaryota</taxon>
        <taxon>Metazoa</taxon>
        <taxon>Ecdysozoa</taxon>
        <taxon>Arthropoda</taxon>
        <taxon>Chelicerata</taxon>
        <taxon>Arachnida</taxon>
        <taxon>Acari</taxon>
        <taxon>Parasitiformes</taxon>
        <taxon>Ixodida</taxon>
        <taxon>Ixodoidea</taxon>
        <taxon>Ixodidae</taxon>
        <taxon>Rhipicephalinae</taxon>
        <taxon>Rhipicephalus</taxon>
        <taxon>Boophilus</taxon>
    </lineage>
</organism>
<dbReference type="AlphaFoldDB" id="A0A9J6EHB0"/>
<reference evidence="1" key="2">
    <citation type="submission" date="2021-09" db="EMBL/GenBank/DDBJ databases">
        <authorList>
            <person name="Jia N."/>
            <person name="Wang J."/>
            <person name="Shi W."/>
            <person name="Du L."/>
            <person name="Sun Y."/>
            <person name="Zhan W."/>
            <person name="Jiang J."/>
            <person name="Wang Q."/>
            <person name="Zhang B."/>
            <person name="Ji P."/>
            <person name="Sakyi L.B."/>
            <person name="Cui X."/>
            <person name="Yuan T."/>
            <person name="Jiang B."/>
            <person name="Yang W."/>
            <person name="Lam T.T.-Y."/>
            <person name="Chang Q."/>
            <person name="Ding S."/>
            <person name="Wang X."/>
            <person name="Zhu J."/>
            <person name="Ruan X."/>
            <person name="Zhao L."/>
            <person name="Wei J."/>
            <person name="Que T."/>
            <person name="Du C."/>
            <person name="Cheng J."/>
            <person name="Dai P."/>
            <person name="Han X."/>
            <person name="Huang E."/>
            <person name="Gao Y."/>
            <person name="Liu J."/>
            <person name="Shao H."/>
            <person name="Ye R."/>
            <person name="Li L."/>
            <person name="Wei W."/>
            <person name="Wang X."/>
            <person name="Wang C."/>
            <person name="Huo Q."/>
            <person name="Li W."/>
            <person name="Guo W."/>
            <person name="Chen H."/>
            <person name="Chen S."/>
            <person name="Zhou L."/>
            <person name="Zhou L."/>
            <person name="Ni X."/>
            <person name="Tian J."/>
            <person name="Zhou Y."/>
            <person name="Sheng Y."/>
            <person name="Liu T."/>
            <person name="Pan Y."/>
            <person name="Xia L."/>
            <person name="Li J."/>
            <person name="Zhao F."/>
            <person name="Cao W."/>
        </authorList>
    </citation>
    <scope>NUCLEOTIDE SEQUENCE</scope>
    <source>
        <strain evidence="1">Rmic-2018</strain>
        <tissue evidence="1">Larvae</tissue>
    </source>
</reference>
<proteinExistence type="predicted"/>
<accession>A0A9J6EHB0</accession>
<gene>
    <name evidence="1" type="ORF">HPB51_015478</name>
</gene>
<protein>
    <submittedName>
        <fullName evidence="1">Uncharacterized protein</fullName>
    </submittedName>
</protein>
<evidence type="ECO:0000313" key="2">
    <source>
        <dbReference type="Proteomes" id="UP000821866"/>
    </source>
</evidence>
<dbReference type="Proteomes" id="UP000821866">
    <property type="component" value="Chromosome 2"/>
</dbReference>
<name>A0A9J6EHB0_RHIMP</name>
<keyword evidence="2" id="KW-1185">Reference proteome</keyword>
<dbReference type="Pfam" id="PF03564">
    <property type="entry name" value="DUF1759"/>
    <property type="match status" value="1"/>
</dbReference>
<sequence>MRFHGYLTKRLQFYDLFRNSIHKNPGPNNVDPLHYLRSFIDCLTTNAIVGILTTDIYEDAVSILKKWFGDVRVIERKHLEKLCTVRPVTTSASASALSNLYDSVKVNIRVL</sequence>
<reference evidence="1" key="1">
    <citation type="journal article" date="2020" name="Cell">
        <title>Large-Scale Comparative Analyses of Tick Genomes Elucidate Their Genetic Diversity and Vector Capacities.</title>
        <authorList>
            <consortium name="Tick Genome and Microbiome Consortium (TIGMIC)"/>
            <person name="Jia N."/>
            <person name="Wang J."/>
            <person name="Shi W."/>
            <person name="Du L."/>
            <person name="Sun Y."/>
            <person name="Zhan W."/>
            <person name="Jiang J.F."/>
            <person name="Wang Q."/>
            <person name="Zhang B."/>
            <person name="Ji P."/>
            <person name="Bell-Sakyi L."/>
            <person name="Cui X.M."/>
            <person name="Yuan T.T."/>
            <person name="Jiang B.G."/>
            <person name="Yang W.F."/>
            <person name="Lam T.T."/>
            <person name="Chang Q.C."/>
            <person name="Ding S.J."/>
            <person name="Wang X.J."/>
            <person name="Zhu J.G."/>
            <person name="Ruan X.D."/>
            <person name="Zhao L."/>
            <person name="Wei J.T."/>
            <person name="Ye R.Z."/>
            <person name="Que T.C."/>
            <person name="Du C.H."/>
            <person name="Zhou Y.H."/>
            <person name="Cheng J.X."/>
            <person name="Dai P.F."/>
            <person name="Guo W.B."/>
            <person name="Han X.H."/>
            <person name="Huang E.J."/>
            <person name="Li L.F."/>
            <person name="Wei W."/>
            <person name="Gao Y.C."/>
            <person name="Liu J.Z."/>
            <person name="Shao H.Z."/>
            <person name="Wang X."/>
            <person name="Wang C.C."/>
            <person name="Yang T.C."/>
            <person name="Huo Q.B."/>
            <person name="Li W."/>
            <person name="Chen H.Y."/>
            <person name="Chen S.E."/>
            <person name="Zhou L.G."/>
            <person name="Ni X.B."/>
            <person name="Tian J.H."/>
            <person name="Sheng Y."/>
            <person name="Liu T."/>
            <person name="Pan Y.S."/>
            <person name="Xia L.Y."/>
            <person name="Li J."/>
            <person name="Zhao F."/>
            <person name="Cao W.C."/>
        </authorList>
    </citation>
    <scope>NUCLEOTIDE SEQUENCE</scope>
    <source>
        <strain evidence="1">Rmic-2018</strain>
    </source>
</reference>